<feature type="transmembrane region" description="Helical" evidence="7">
    <location>
        <begin position="325"/>
        <end position="344"/>
    </location>
</feature>
<dbReference type="Proteomes" id="UP000237811">
    <property type="component" value="Unassembled WGS sequence"/>
</dbReference>
<dbReference type="SUPFAM" id="SSF103473">
    <property type="entry name" value="MFS general substrate transporter"/>
    <property type="match status" value="1"/>
</dbReference>
<reference evidence="9 10" key="1">
    <citation type="submission" date="2018-03" db="EMBL/GenBank/DDBJ databases">
        <authorList>
            <person name="Nguyen K."/>
            <person name="Fouts D."/>
            <person name="Sutton G."/>
        </authorList>
    </citation>
    <scope>NUCLEOTIDE SEQUENCE [LARGE SCALE GENOMIC DNA]</scope>
    <source>
        <strain evidence="9 10">AU14328</strain>
    </source>
</reference>
<feature type="transmembrane region" description="Helical" evidence="7">
    <location>
        <begin position="263"/>
        <end position="281"/>
    </location>
</feature>
<feature type="domain" description="Major facilitator superfamily (MFS) profile" evidence="8">
    <location>
        <begin position="1"/>
        <end position="372"/>
    </location>
</feature>
<gene>
    <name evidence="9" type="ORF">C6P99_00980</name>
</gene>
<evidence type="ECO:0000256" key="1">
    <source>
        <dbReference type="ARBA" id="ARBA00004651"/>
    </source>
</evidence>
<dbReference type="AlphaFoldDB" id="A0AB37AZD4"/>
<evidence type="ECO:0000313" key="10">
    <source>
        <dbReference type="Proteomes" id="UP000237811"/>
    </source>
</evidence>
<comment type="caution">
    <text evidence="9">The sequence shown here is derived from an EMBL/GenBank/DDBJ whole genome shotgun (WGS) entry which is preliminary data.</text>
</comment>
<dbReference type="InterPro" id="IPR020846">
    <property type="entry name" value="MFS_dom"/>
</dbReference>
<evidence type="ECO:0000256" key="5">
    <source>
        <dbReference type="ARBA" id="ARBA00022989"/>
    </source>
</evidence>
<dbReference type="GO" id="GO:0022857">
    <property type="term" value="F:transmembrane transporter activity"/>
    <property type="evidence" value="ECO:0007669"/>
    <property type="project" value="InterPro"/>
</dbReference>
<evidence type="ECO:0000259" key="8">
    <source>
        <dbReference type="PROSITE" id="PS50850"/>
    </source>
</evidence>
<proteinExistence type="predicted"/>
<dbReference type="Pfam" id="PF07690">
    <property type="entry name" value="MFS_1"/>
    <property type="match status" value="1"/>
</dbReference>
<keyword evidence="2" id="KW-0813">Transport</keyword>
<evidence type="ECO:0000313" key="9">
    <source>
        <dbReference type="EMBL" id="PRE55999.1"/>
    </source>
</evidence>
<feature type="transmembrane region" description="Helical" evidence="7">
    <location>
        <begin position="198"/>
        <end position="217"/>
    </location>
</feature>
<feature type="transmembrane region" description="Helical" evidence="7">
    <location>
        <begin position="60"/>
        <end position="81"/>
    </location>
</feature>
<dbReference type="Gene3D" id="1.20.1250.20">
    <property type="entry name" value="MFS general substrate transporter like domains"/>
    <property type="match status" value="2"/>
</dbReference>
<dbReference type="PROSITE" id="PS50850">
    <property type="entry name" value="MFS"/>
    <property type="match status" value="1"/>
</dbReference>
<keyword evidence="5 7" id="KW-1133">Transmembrane helix</keyword>
<evidence type="ECO:0000256" key="3">
    <source>
        <dbReference type="ARBA" id="ARBA00022475"/>
    </source>
</evidence>
<feature type="transmembrane region" description="Helical" evidence="7">
    <location>
        <begin position="287"/>
        <end position="313"/>
    </location>
</feature>
<dbReference type="InterPro" id="IPR011701">
    <property type="entry name" value="MFS"/>
</dbReference>
<feature type="transmembrane region" description="Helical" evidence="7">
    <location>
        <begin position="350"/>
        <end position="367"/>
    </location>
</feature>
<keyword evidence="3" id="KW-1003">Cell membrane</keyword>
<comment type="subcellular location">
    <subcellularLocation>
        <location evidence="1">Cell membrane</location>
        <topology evidence="1">Multi-pass membrane protein</topology>
    </subcellularLocation>
</comment>
<organism evidence="9 10">
    <name type="scientific">Burkholderia multivorans</name>
    <dbReference type="NCBI Taxonomy" id="87883"/>
    <lineage>
        <taxon>Bacteria</taxon>
        <taxon>Pseudomonadati</taxon>
        <taxon>Pseudomonadota</taxon>
        <taxon>Betaproteobacteria</taxon>
        <taxon>Burkholderiales</taxon>
        <taxon>Burkholderiaceae</taxon>
        <taxon>Burkholderia</taxon>
        <taxon>Burkholderia cepacia complex</taxon>
    </lineage>
</organism>
<evidence type="ECO:0000256" key="2">
    <source>
        <dbReference type="ARBA" id="ARBA00022448"/>
    </source>
</evidence>
<keyword evidence="6 7" id="KW-0472">Membrane</keyword>
<evidence type="ECO:0000256" key="6">
    <source>
        <dbReference type="ARBA" id="ARBA00023136"/>
    </source>
</evidence>
<dbReference type="EMBL" id="PVFR01000005">
    <property type="protein sequence ID" value="PRE55999.1"/>
    <property type="molecule type" value="Genomic_DNA"/>
</dbReference>
<name>A0AB37AZD4_9BURK</name>
<feature type="transmembrane region" description="Helical" evidence="7">
    <location>
        <begin position="29"/>
        <end position="48"/>
    </location>
</feature>
<accession>A0AB37AZD4</accession>
<feature type="transmembrane region" description="Helical" evidence="7">
    <location>
        <begin position="229"/>
        <end position="251"/>
    </location>
</feature>
<dbReference type="GO" id="GO:0005886">
    <property type="term" value="C:plasma membrane"/>
    <property type="evidence" value="ECO:0007669"/>
    <property type="project" value="UniProtKB-SubCell"/>
</dbReference>
<protein>
    <submittedName>
        <fullName evidence="9">MFS transporter</fullName>
    </submittedName>
</protein>
<evidence type="ECO:0000256" key="7">
    <source>
        <dbReference type="SAM" id="Phobius"/>
    </source>
</evidence>
<feature type="transmembrane region" description="Helical" evidence="7">
    <location>
        <begin position="148"/>
        <end position="168"/>
    </location>
</feature>
<evidence type="ECO:0000256" key="4">
    <source>
        <dbReference type="ARBA" id="ARBA00022692"/>
    </source>
</evidence>
<keyword evidence="4 7" id="KW-0812">Transmembrane</keyword>
<sequence>MTLSSFGQTFYISLFGAHFRHDFGLTDGGLGAVYAIATLGSAFSLTVIGRWIDHTTVRRYALCVAALLSCACLLLAASHYLPLLFVGLYCLRLGGQGLMVHTSLTTTARTFPIDRGKALGITTLGLPLGEATLPLLAVATMESIGWRATWVIGALVVLSGSLAALRFLPTSIADSRARDAFPDGDKSDSLSLWRDRRLLLTMPCILASPFISTGFFFHQARLVEEKHWSLQFVAACFVGYALARAVSLLTIGPVIDRVGARRMLPYFLVPQGLAMITLAFVTNPIGAPIYLIATGVSSGIAATMATALWVEMYGPHQLARVRSSVEAANVVASGAAPIVMGQLIDLGMPLATQAGACLLGVALVSWLSRRAAAYAVPAVSSEHSTSGSA</sequence>
<dbReference type="InterPro" id="IPR036259">
    <property type="entry name" value="MFS_trans_sf"/>
</dbReference>
<dbReference type="InterPro" id="IPR050171">
    <property type="entry name" value="MFS_Transporters"/>
</dbReference>
<dbReference type="PANTHER" id="PTHR23517">
    <property type="entry name" value="RESISTANCE PROTEIN MDTM, PUTATIVE-RELATED-RELATED"/>
    <property type="match status" value="1"/>
</dbReference>